<keyword evidence="3" id="KW-0964">Secreted</keyword>
<reference evidence="5 6" key="2">
    <citation type="submission" date="2017-10" db="EMBL/GenBank/DDBJ databases">
        <title>Extensive intraspecific genome diversity in a model arbuscular mycorrhizal fungus.</title>
        <authorList>
            <person name="Chen E.C.H."/>
            <person name="Morin E."/>
            <person name="Baudet D."/>
            <person name="Noel J."/>
            <person name="Ndikumana S."/>
            <person name="Charron P."/>
            <person name="St-Onge C."/>
            <person name="Giorgi J."/>
            <person name="Grigoriev I.V."/>
            <person name="Roux C."/>
            <person name="Martin F.M."/>
            <person name="Corradi N."/>
        </authorList>
    </citation>
    <scope>NUCLEOTIDE SEQUENCE [LARGE SCALE GENOMIC DNA]</scope>
    <source>
        <strain evidence="5 6">C2</strain>
    </source>
</reference>
<feature type="domain" description="Crinkler effector protein N-terminal" evidence="4">
    <location>
        <begin position="6"/>
        <end position="105"/>
    </location>
</feature>
<name>A0A2N1M771_9GLOM</name>
<dbReference type="GO" id="GO:0043657">
    <property type="term" value="C:host cell"/>
    <property type="evidence" value="ECO:0007669"/>
    <property type="project" value="UniProtKB-SubCell"/>
</dbReference>
<comment type="subcellular location">
    <subcellularLocation>
        <location evidence="1">Host cell</location>
    </subcellularLocation>
    <subcellularLocation>
        <location evidence="2">Secreted</location>
    </subcellularLocation>
</comment>
<organism evidence="5 6">
    <name type="scientific">Rhizophagus irregularis</name>
    <dbReference type="NCBI Taxonomy" id="588596"/>
    <lineage>
        <taxon>Eukaryota</taxon>
        <taxon>Fungi</taxon>
        <taxon>Fungi incertae sedis</taxon>
        <taxon>Mucoromycota</taxon>
        <taxon>Glomeromycotina</taxon>
        <taxon>Glomeromycetes</taxon>
        <taxon>Glomerales</taxon>
        <taxon>Glomeraceae</taxon>
        <taxon>Rhizophagus</taxon>
    </lineage>
</organism>
<dbReference type="Proteomes" id="UP000233469">
    <property type="component" value="Unassembled WGS sequence"/>
</dbReference>
<dbReference type="GO" id="GO:0005576">
    <property type="term" value="C:extracellular region"/>
    <property type="evidence" value="ECO:0007669"/>
    <property type="project" value="UniProtKB-SubCell"/>
</dbReference>
<evidence type="ECO:0000256" key="3">
    <source>
        <dbReference type="ARBA" id="ARBA00022525"/>
    </source>
</evidence>
<gene>
    <name evidence="5" type="ORF">RhiirC2_377534</name>
</gene>
<accession>A0A2N1M771</accession>
<comment type="caution">
    <text evidence="5">The sequence shown here is derived from an EMBL/GenBank/DDBJ whole genome shotgun (WGS) entry which is preliminary data.</text>
</comment>
<dbReference type="VEuPathDB" id="FungiDB:FUN_021716"/>
<dbReference type="VEuPathDB" id="FungiDB:RhiirA1_465891"/>
<dbReference type="InterPro" id="IPR045379">
    <property type="entry name" value="Crinkler_N"/>
</dbReference>
<evidence type="ECO:0000313" key="6">
    <source>
        <dbReference type="Proteomes" id="UP000233469"/>
    </source>
</evidence>
<evidence type="ECO:0000313" key="5">
    <source>
        <dbReference type="EMBL" id="PKK57495.1"/>
    </source>
</evidence>
<reference evidence="5 6" key="1">
    <citation type="submission" date="2016-04" db="EMBL/GenBank/DDBJ databases">
        <title>Genome analyses suggest a sexual origin of heterokaryosis in a supposedly ancient asexual fungus.</title>
        <authorList>
            <person name="Ropars J."/>
            <person name="Sedzielewska K."/>
            <person name="Noel J."/>
            <person name="Charron P."/>
            <person name="Farinelli L."/>
            <person name="Marton T."/>
            <person name="Kruger M."/>
            <person name="Pelin A."/>
            <person name="Brachmann A."/>
            <person name="Corradi N."/>
        </authorList>
    </citation>
    <scope>NUCLEOTIDE SEQUENCE [LARGE SCALE GENOMIC DNA]</scope>
    <source>
        <strain evidence="5 6">C2</strain>
    </source>
</reference>
<sequence length="124" mass="14209">MSSFNITLCCLIHGNNISAAFPVKVDNDKTIGELKKIIKDENSNEFFGVDAKNLTLWKVEIPVNDEEIKQLILQDNQKTKLLGIRYIEDYWTDSPPKRCIHVIVEPPTVASDLQPIYFHSENYS</sequence>
<proteinExistence type="predicted"/>
<evidence type="ECO:0000259" key="4">
    <source>
        <dbReference type="Pfam" id="PF20147"/>
    </source>
</evidence>
<evidence type="ECO:0000256" key="2">
    <source>
        <dbReference type="ARBA" id="ARBA00004613"/>
    </source>
</evidence>
<dbReference type="EMBL" id="LLXL01004332">
    <property type="protein sequence ID" value="PKK57495.1"/>
    <property type="molecule type" value="Genomic_DNA"/>
</dbReference>
<protein>
    <recommendedName>
        <fullName evidence="4">Crinkler effector protein N-terminal domain-containing protein</fullName>
    </recommendedName>
</protein>
<dbReference type="AlphaFoldDB" id="A0A2N1M771"/>
<dbReference type="Pfam" id="PF20147">
    <property type="entry name" value="Crinkler"/>
    <property type="match status" value="1"/>
</dbReference>
<dbReference type="VEuPathDB" id="FungiDB:RhiirFUN_003568"/>
<evidence type="ECO:0000256" key="1">
    <source>
        <dbReference type="ARBA" id="ARBA00004340"/>
    </source>
</evidence>